<accession>A0AAV7VU82</accession>
<protein>
    <submittedName>
        <fullName evidence="1">Uncharacterized protein</fullName>
    </submittedName>
</protein>
<reference evidence="1" key="1">
    <citation type="journal article" date="2022" name="bioRxiv">
        <title>Sequencing and chromosome-scale assembly of the giantPleurodeles waltlgenome.</title>
        <authorList>
            <person name="Brown T."/>
            <person name="Elewa A."/>
            <person name="Iarovenko S."/>
            <person name="Subramanian E."/>
            <person name="Araus A.J."/>
            <person name="Petzold A."/>
            <person name="Susuki M."/>
            <person name="Suzuki K.-i.T."/>
            <person name="Hayashi T."/>
            <person name="Toyoda A."/>
            <person name="Oliveira C."/>
            <person name="Osipova E."/>
            <person name="Leigh N.D."/>
            <person name="Simon A."/>
            <person name="Yun M.H."/>
        </authorList>
    </citation>
    <scope>NUCLEOTIDE SEQUENCE</scope>
    <source>
        <strain evidence="1">20211129_DDA</strain>
        <tissue evidence="1">Liver</tissue>
    </source>
</reference>
<dbReference type="Proteomes" id="UP001066276">
    <property type="component" value="Chromosome 2_1"/>
</dbReference>
<sequence length="226" mass="25172">MASKQPGKPSWQLLFSEALRNQRAPPAGEYPLIPTSSMEDTTRGTTMDCILQEISAVGRKLEGMDSAMASLMAGMKSMPLDIAGFHDRRRAFLALRPRLRQLDVKGLFELARMWITKNGVSRVFYDLEDLQVFLEGLQNQTQSMEMATLIRTQDMLAPLLSVVPSTPAPEVVGQTTADSHPRGRDLERLTKSHDDRGQVLQAVVMHTQIADRDKSRSPLKPTLTPT</sequence>
<evidence type="ECO:0000313" key="2">
    <source>
        <dbReference type="Proteomes" id="UP001066276"/>
    </source>
</evidence>
<dbReference type="AlphaFoldDB" id="A0AAV7VU82"/>
<dbReference type="EMBL" id="JANPWB010000003">
    <property type="protein sequence ID" value="KAJ1204336.1"/>
    <property type="molecule type" value="Genomic_DNA"/>
</dbReference>
<gene>
    <name evidence="1" type="ORF">NDU88_008114</name>
</gene>
<comment type="caution">
    <text evidence="1">The sequence shown here is derived from an EMBL/GenBank/DDBJ whole genome shotgun (WGS) entry which is preliminary data.</text>
</comment>
<evidence type="ECO:0000313" key="1">
    <source>
        <dbReference type="EMBL" id="KAJ1204336.1"/>
    </source>
</evidence>
<organism evidence="1 2">
    <name type="scientific">Pleurodeles waltl</name>
    <name type="common">Iberian ribbed newt</name>
    <dbReference type="NCBI Taxonomy" id="8319"/>
    <lineage>
        <taxon>Eukaryota</taxon>
        <taxon>Metazoa</taxon>
        <taxon>Chordata</taxon>
        <taxon>Craniata</taxon>
        <taxon>Vertebrata</taxon>
        <taxon>Euteleostomi</taxon>
        <taxon>Amphibia</taxon>
        <taxon>Batrachia</taxon>
        <taxon>Caudata</taxon>
        <taxon>Salamandroidea</taxon>
        <taxon>Salamandridae</taxon>
        <taxon>Pleurodelinae</taxon>
        <taxon>Pleurodeles</taxon>
    </lineage>
</organism>
<proteinExistence type="predicted"/>
<keyword evidence="2" id="KW-1185">Reference proteome</keyword>
<name>A0AAV7VU82_PLEWA</name>